<dbReference type="SUPFAM" id="SSF161098">
    <property type="entry name" value="MetI-like"/>
    <property type="match status" value="2"/>
</dbReference>
<dbReference type="AlphaFoldDB" id="A0A3T0D7A0"/>
<accession>A0A3T0D7A0</accession>
<dbReference type="GO" id="GO:0016020">
    <property type="term" value="C:membrane"/>
    <property type="evidence" value="ECO:0007669"/>
    <property type="project" value="UniProtKB-SubCell"/>
</dbReference>
<evidence type="ECO:0000256" key="3">
    <source>
        <dbReference type="ARBA" id="ARBA00022989"/>
    </source>
</evidence>
<dbReference type="GO" id="GO:0055085">
    <property type="term" value="P:transmembrane transport"/>
    <property type="evidence" value="ECO:0007669"/>
    <property type="project" value="InterPro"/>
</dbReference>
<dbReference type="NCBIfam" id="NF038017">
    <property type="entry name" value="ABC_perm1"/>
    <property type="match status" value="1"/>
</dbReference>
<evidence type="ECO:0000256" key="4">
    <source>
        <dbReference type="ARBA" id="ARBA00023136"/>
    </source>
</evidence>
<evidence type="ECO:0000259" key="6">
    <source>
        <dbReference type="PROSITE" id="PS50928"/>
    </source>
</evidence>
<evidence type="ECO:0000256" key="1">
    <source>
        <dbReference type="ARBA" id="ARBA00004141"/>
    </source>
</evidence>
<name>A0A3T0D7A0_9FIRM</name>
<dbReference type="Proteomes" id="UP000282930">
    <property type="component" value="Chromosome"/>
</dbReference>
<feature type="domain" description="ABC transmembrane type-1" evidence="6">
    <location>
        <begin position="6"/>
        <end position="201"/>
    </location>
</feature>
<feature type="transmembrane region" description="Helical" evidence="5">
    <location>
        <begin position="41"/>
        <end position="65"/>
    </location>
</feature>
<evidence type="ECO:0000256" key="5">
    <source>
        <dbReference type="SAM" id="Phobius"/>
    </source>
</evidence>
<dbReference type="InterPro" id="IPR000515">
    <property type="entry name" value="MetI-like"/>
</dbReference>
<keyword evidence="4 5" id="KW-0472">Membrane</keyword>
<proteinExistence type="predicted"/>
<dbReference type="KEGG" id="ccha:ELD05_10035"/>
<feature type="transmembrane region" description="Helical" evidence="5">
    <location>
        <begin position="183"/>
        <end position="204"/>
    </location>
</feature>
<protein>
    <submittedName>
        <fullName evidence="7">ABC transporter permease subunit</fullName>
    </submittedName>
</protein>
<evidence type="ECO:0000313" key="8">
    <source>
        <dbReference type="Proteomes" id="UP000282930"/>
    </source>
</evidence>
<dbReference type="Gene3D" id="1.10.3720.10">
    <property type="entry name" value="MetI-like"/>
    <property type="match status" value="2"/>
</dbReference>
<dbReference type="PANTHER" id="PTHR43632">
    <property type="entry name" value="PERMEASE COMPONENT OF TUNGSTATE ABC TRANSPORTER"/>
    <property type="match status" value="1"/>
</dbReference>
<keyword evidence="3 5" id="KW-1133">Transmembrane helix</keyword>
<reference evidence="7 8" key="1">
    <citation type="submission" date="2018-12" db="EMBL/GenBank/DDBJ databases">
        <title>Genome sequence from the cellulolytic species, Caldicellulosiruptor changbaiensis.</title>
        <authorList>
            <person name="Blumer-Schuette S.E."/>
            <person name="Mendoza C."/>
        </authorList>
    </citation>
    <scope>NUCLEOTIDE SEQUENCE [LARGE SCALE GENOMIC DNA]</scope>
    <source>
        <strain evidence="7 8">CBS-Z</strain>
    </source>
</reference>
<gene>
    <name evidence="7" type="ORF">ELD05_10035</name>
</gene>
<comment type="subcellular location">
    <subcellularLocation>
        <location evidence="1">Membrane</location>
        <topology evidence="1">Multi-pass membrane protein</topology>
    </subcellularLocation>
</comment>
<evidence type="ECO:0000313" key="7">
    <source>
        <dbReference type="EMBL" id="AZT90954.1"/>
    </source>
</evidence>
<sequence length="210" mass="23056">MLANVVVSTLIVCIPSTIVSIIIGVPIGYFLKIKRFKGRKFVLRLVYTLSGLPPVLAGLLVYIILSKKGPLGFLDILFTKWAMIIAQVILIVPIVVLYTLSGLKNVQLVLDNLDYLNVEGKKRYIALIKEYSKELVYATILGLSRSISEVGAVLIVGGNIEGETRILTTAIIYEITKGEFSMALLLGMVLLIISFAFNTILQILQGDIVD</sequence>
<dbReference type="CDD" id="cd06261">
    <property type="entry name" value="TM_PBP2"/>
    <property type="match status" value="1"/>
</dbReference>
<dbReference type="InterPro" id="IPR049783">
    <property type="entry name" value="ABC_perm_TupB-like"/>
</dbReference>
<evidence type="ECO:0000256" key="2">
    <source>
        <dbReference type="ARBA" id="ARBA00022692"/>
    </source>
</evidence>
<dbReference type="EMBL" id="CP034791">
    <property type="protein sequence ID" value="AZT90954.1"/>
    <property type="molecule type" value="Genomic_DNA"/>
</dbReference>
<organism evidence="7 8">
    <name type="scientific">Caldicellulosiruptor changbaiensis</name>
    <dbReference type="NCBI Taxonomy" id="1222016"/>
    <lineage>
        <taxon>Bacteria</taxon>
        <taxon>Bacillati</taxon>
        <taxon>Bacillota</taxon>
        <taxon>Bacillota incertae sedis</taxon>
        <taxon>Caldicellulosiruptorales</taxon>
        <taxon>Caldicellulosiruptoraceae</taxon>
        <taxon>Caldicellulosiruptor</taxon>
    </lineage>
</organism>
<dbReference type="InterPro" id="IPR035906">
    <property type="entry name" value="MetI-like_sf"/>
</dbReference>
<feature type="transmembrane region" description="Helical" evidence="5">
    <location>
        <begin position="77"/>
        <end position="100"/>
    </location>
</feature>
<dbReference type="PANTHER" id="PTHR43632:SF1">
    <property type="entry name" value="PERMEASE COMPONENT OF TUNGSTATE ABC TRANSPORTER"/>
    <property type="match status" value="1"/>
</dbReference>
<dbReference type="RefSeq" id="WP_127352326.1">
    <property type="nucleotide sequence ID" value="NZ_CP034791.1"/>
</dbReference>
<feature type="transmembrane region" description="Helical" evidence="5">
    <location>
        <begin position="6"/>
        <end position="29"/>
    </location>
</feature>
<dbReference type="PROSITE" id="PS50928">
    <property type="entry name" value="ABC_TM1"/>
    <property type="match status" value="1"/>
</dbReference>
<keyword evidence="8" id="KW-1185">Reference proteome</keyword>
<keyword evidence="2 5" id="KW-0812">Transmembrane</keyword>